<name>A0A449E8T6_ENTHR</name>
<dbReference type="Gene3D" id="2.40.50.480">
    <property type="match status" value="1"/>
</dbReference>
<dbReference type="PANTHER" id="PTHR36433:SF2">
    <property type="entry name" value="YXEA FAMILY PROTEIN"/>
    <property type="match status" value="1"/>
</dbReference>
<dbReference type="RefSeq" id="WP_010736939.1">
    <property type="nucleotide sequence ID" value="NZ_CAACXU010000005.1"/>
</dbReference>
<evidence type="ECO:0000313" key="3">
    <source>
        <dbReference type="Proteomes" id="UP000352698"/>
    </source>
</evidence>
<accession>A0A449E8T6</accession>
<dbReference type="PANTHER" id="PTHR36433">
    <property type="entry name" value="HYPOTHETICAL CYTOSOLIC PROTEIN"/>
    <property type="match status" value="1"/>
</dbReference>
<dbReference type="InterPro" id="IPR006542">
    <property type="entry name" value="DUF1093"/>
</dbReference>
<keyword evidence="1" id="KW-0812">Transmembrane</keyword>
<protein>
    <submittedName>
        <fullName evidence="2">Uncharacterized protein conserved in bacteria</fullName>
    </submittedName>
</protein>
<proteinExistence type="predicted"/>
<feature type="transmembrane region" description="Helical" evidence="1">
    <location>
        <begin position="6"/>
        <end position="27"/>
    </location>
</feature>
<dbReference type="AlphaFoldDB" id="A0A449E8T6"/>
<reference evidence="2 3" key="1">
    <citation type="submission" date="2019-05" db="EMBL/GenBank/DDBJ databases">
        <authorList>
            <consortium name="Pathogen Informatics"/>
        </authorList>
    </citation>
    <scope>NUCLEOTIDE SEQUENCE [LARGE SCALE GENOMIC DNA]</scope>
    <source>
        <strain evidence="2 3">NCTC12204</strain>
    </source>
</reference>
<dbReference type="Proteomes" id="UP000352698">
    <property type="component" value="Unassembled WGS sequence"/>
</dbReference>
<gene>
    <name evidence="2" type="ORF">NCTC12204_00294</name>
</gene>
<comment type="caution">
    <text evidence="2">The sequence shown here is derived from an EMBL/GenBank/DDBJ whole genome shotgun (WGS) entry which is preliminary data.</text>
</comment>
<sequence length="128" mass="14362">MKKLLVGIGISIAALVLGSVVFIFGGLKIADRMIMGGDSYYVKITTDGEKEEIKDNRNEITIQYKYTLPGYDEKGSEKILTFNGQKPRPLRKGAYLEITWNEKKGVTSYEEVKQNDIPKLAQEKLSKG</sequence>
<dbReference type="NCBIfam" id="TIGR01655">
    <property type="entry name" value="yxeA_fam"/>
    <property type="match status" value="1"/>
</dbReference>
<keyword evidence="1" id="KW-1133">Transmembrane helix</keyword>
<dbReference type="EMBL" id="CABEEP010000001">
    <property type="protein sequence ID" value="VTQ59090.1"/>
    <property type="molecule type" value="Genomic_DNA"/>
</dbReference>
<organism evidence="2 3">
    <name type="scientific">Enterococcus hirae</name>
    <dbReference type="NCBI Taxonomy" id="1354"/>
    <lineage>
        <taxon>Bacteria</taxon>
        <taxon>Bacillati</taxon>
        <taxon>Bacillota</taxon>
        <taxon>Bacilli</taxon>
        <taxon>Lactobacillales</taxon>
        <taxon>Enterococcaceae</taxon>
        <taxon>Enterococcus</taxon>
    </lineage>
</organism>
<keyword evidence="1" id="KW-0472">Membrane</keyword>
<dbReference type="Pfam" id="PF06486">
    <property type="entry name" value="DUF1093"/>
    <property type="match status" value="1"/>
</dbReference>
<dbReference type="SUPFAM" id="SSF159121">
    <property type="entry name" value="BC4932-like"/>
    <property type="match status" value="1"/>
</dbReference>
<dbReference type="InterPro" id="IPR036166">
    <property type="entry name" value="YxeA-like_sf"/>
</dbReference>
<evidence type="ECO:0000256" key="1">
    <source>
        <dbReference type="SAM" id="Phobius"/>
    </source>
</evidence>
<evidence type="ECO:0000313" key="2">
    <source>
        <dbReference type="EMBL" id="VTQ59090.1"/>
    </source>
</evidence>